<name>A0ABS9KJN2_9BACT</name>
<dbReference type="SUPFAM" id="SSF56300">
    <property type="entry name" value="Metallo-dependent phosphatases"/>
    <property type="match status" value="1"/>
</dbReference>
<reference evidence="2" key="2">
    <citation type="submission" date="2024-05" db="EMBL/GenBank/DDBJ databases">
        <title>Rhodohalobacter halophilus gen. nov., sp. nov., a moderately halophilic member of the family Balneolaceae.</title>
        <authorList>
            <person name="Xia J."/>
        </authorList>
    </citation>
    <scope>NUCLEOTIDE SEQUENCE</scope>
    <source>
        <strain evidence="2">WB101</strain>
    </source>
</reference>
<feature type="domain" description="Calcineurin-like phosphoesterase" evidence="1">
    <location>
        <begin position="37"/>
        <end position="180"/>
    </location>
</feature>
<dbReference type="Gene3D" id="3.60.21.10">
    <property type="match status" value="2"/>
</dbReference>
<dbReference type="Proteomes" id="UP001165366">
    <property type="component" value="Unassembled WGS sequence"/>
</dbReference>
<sequence>MRLLSVKIFFIATIIFLVYSNEAKSQSKSHSGTQFEIAFMPDVHFHDVFADFEGEFEGLLTDYKGESRHATIRTMQAQLTSTRLFNENYFAFIAALDDAANRGIKIIALPGDFSDDGQPVHLQGLVEILERYRDKYDLQFFVTPGNHDPTRPFTTEAGKNDYLGHSGRPQPIFSFNHPNCINKSDQTNSSKNSKLPTPHDVACMDQVKELGYSGLFELLSEFGLTPKDEYFYYETPFSSYQQGVDSIGQKKKEFGFEDRQYEICREGSGGSYREEEYTLCTEIMDMSYLVEPVEDLWLLAIDANVYIPQGRSDDSSEVIFTGSGNTGYNKLITHKKHLLPWLESVARRAEKDGKTLIAFSHFPAADFYNGAAPKIEKLWGKNEFQLARMPKDSTSRLFAESGIKLHIAGHMHMNGTSVFRDSVSRRFMANIQAPSLAAYVPAYKIVRITHQSDFAEVETVIMDEVPDFDTLFPNYREEWNYLHSIDYPSNWNLDILNSKTYSEYTNWHIRELSRLRFLPREWPEDVRALLSGMTGQDMLIATQLQSSALFTVYKEWLKKNDKEIENMTTGFSHEWVQARKKAVSIAHEAGFNLSDFENWDGEDLSVDFYRLRNAGELAIPDITEGRMNQYLFIAKILSESAVNIVNQSKTDQQFHEMFKDRFRTVFDVLTIFRDRLPDNNFQIDLETGEINNINIE</sequence>
<reference evidence="2" key="1">
    <citation type="submission" date="2022-01" db="EMBL/GenBank/DDBJ databases">
        <authorList>
            <person name="Wang Y."/>
        </authorList>
    </citation>
    <scope>NUCLEOTIDE SEQUENCE</scope>
    <source>
        <strain evidence="2">WB101</strain>
    </source>
</reference>
<accession>A0ABS9KJN2</accession>
<evidence type="ECO:0000313" key="2">
    <source>
        <dbReference type="EMBL" id="MCG2591007.1"/>
    </source>
</evidence>
<protein>
    <submittedName>
        <fullName evidence="2">Metallophosphoesterase</fullName>
    </submittedName>
</protein>
<organism evidence="2 3">
    <name type="scientific">Rhodohalobacter sulfatireducens</name>
    <dbReference type="NCBI Taxonomy" id="2911366"/>
    <lineage>
        <taxon>Bacteria</taxon>
        <taxon>Pseudomonadati</taxon>
        <taxon>Balneolota</taxon>
        <taxon>Balneolia</taxon>
        <taxon>Balneolales</taxon>
        <taxon>Balneolaceae</taxon>
        <taxon>Rhodohalobacter</taxon>
    </lineage>
</organism>
<dbReference type="Pfam" id="PF00149">
    <property type="entry name" value="Metallophos"/>
    <property type="match status" value="1"/>
</dbReference>
<keyword evidence="3" id="KW-1185">Reference proteome</keyword>
<dbReference type="EMBL" id="JAKLWS010000055">
    <property type="protein sequence ID" value="MCG2591007.1"/>
    <property type="molecule type" value="Genomic_DNA"/>
</dbReference>
<evidence type="ECO:0000313" key="3">
    <source>
        <dbReference type="Proteomes" id="UP001165366"/>
    </source>
</evidence>
<gene>
    <name evidence="2" type="ORF">L6773_20725</name>
</gene>
<evidence type="ECO:0000259" key="1">
    <source>
        <dbReference type="Pfam" id="PF00149"/>
    </source>
</evidence>
<dbReference type="InterPro" id="IPR029052">
    <property type="entry name" value="Metallo-depent_PP-like"/>
</dbReference>
<dbReference type="InterPro" id="IPR004843">
    <property type="entry name" value="Calcineurin-like_PHP"/>
</dbReference>
<comment type="caution">
    <text evidence="2">The sequence shown here is derived from an EMBL/GenBank/DDBJ whole genome shotgun (WGS) entry which is preliminary data.</text>
</comment>
<proteinExistence type="predicted"/>